<evidence type="ECO:0000313" key="2">
    <source>
        <dbReference type="Proteomes" id="UP000774570"/>
    </source>
</evidence>
<evidence type="ECO:0008006" key="3">
    <source>
        <dbReference type="Google" id="ProtNLM"/>
    </source>
</evidence>
<name>A0ABS7FZQ0_9ACTN</name>
<gene>
    <name evidence="1" type="ORF">K1Y72_26385</name>
</gene>
<proteinExistence type="predicted"/>
<dbReference type="RefSeq" id="WP_220169168.1">
    <property type="nucleotide sequence ID" value="NZ_JAIBOA010000019.1"/>
</dbReference>
<dbReference type="EMBL" id="JAIBOA010000019">
    <property type="protein sequence ID" value="MBW8485931.1"/>
    <property type="molecule type" value="Genomic_DNA"/>
</dbReference>
<accession>A0ABS7FZQ0</accession>
<comment type="caution">
    <text evidence="1">The sequence shown here is derived from an EMBL/GenBank/DDBJ whole genome shotgun (WGS) entry which is preliminary data.</text>
</comment>
<dbReference type="InterPro" id="IPR029787">
    <property type="entry name" value="Nucleotide_cyclase"/>
</dbReference>
<sequence length="182" mass="20007">MIFVADIMEFSRRDDQAQLALRRVLFPLVAHAFDGAGLPWRLRLHEDRGDGVLVVVPVPVSIEPVVRGLVRRLVRGLAEHNRSADPPDRMRLRAALHTGIVHRDRYGVAGTPVNHTFRLVDAPSIRDALTASAADLAFALSETAYGDLTVPSLPGFRAALAEVKRTSAPIWIWTGRPVDALL</sequence>
<dbReference type="Proteomes" id="UP000774570">
    <property type="component" value="Unassembled WGS sequence"/>
</dbReference>
<evidence type="ECO:0000313" key="1">
    <source>
        <dbReference type="EMBL" id="MBW8485931.1"/>
    </source>
</evidence>
<protein>
    <recommendedName>
        <fullName evidence="3">Guanylate cyclase domain-containing protein</fullName>
    </recommendedName>
</protein>
<dbReference type="Gene3D" id="3.30.70.1230">
    <property type="entry name" value="Nucleotide cyclase"/>
    <property type="match status" value="1"/>
</dbReference>
<organism evidence="1 2">
    <name type="scientific">Actinomadura parmotrematis</name>
    <dbReference type="NCBI Taxonomy" id="2864039"/>
    <lineage>
        <taxon>Bacteria</taxon>
        <taxon>Bacillati</taxon>
        <taxon>Actinomycetota</taxon>
        <taxon>Actinomycetes</taxon>
        <taxon>Streptosporangiales</taxon>
        <taxon>Thermomonosporaceae</taxon>
        <taxon>Actinomadura</taxon>
    </lineage>
</organism>
<reference evidence="1 2" key="1">
    <citation type="submission" date="2021-07" db="EMBL/GenBank/DDBJ databases">
        <title>Actinomadura sp. PM05-2 isolated from lichen.</title>
        <authorList>
            <person name="Somphong A."/>
            <person name="Phongsopitanun W."/>
            <person name="Tanasupawat S."/>
            <person name="Peongsungnone V."/>
        </authorList>
    </citation>
    <scope>NUCLEOTIDE SEQUENCE [LARGE SCALE GENOMIC DNA]</scope>
    <source>
        <strain evidence="1 2">PM05-2</strain>
    </source>
</reference>
<keyword evidence="2" id="KW-1185">Reference proteome</keyword>
<dbReference type="SUPFAM" id="SSF55073">
    <property type="entry name" value="Nucleotide cyclase"/>
    <property type="match status" value="1"/>
</dbReference>